<dbReference type="Proteomes" id="UP001431656">
    <property type="component" value="Chromosome"/>
</dbReference>
<evidence type="ECO:0000313" key="1">
    <source>
        <dbReference type="EMBL" id="BEH02500.1"/>
    </source>
</evidence>
<proteinExistence type="predicted"/>
<protein>
    <submittedName>
        <fullName evidence="1">Uncharacterized protein</fullName>
    </submittedName>
</protein>
<sequence length="119" mass="13992">MSLFLSRALRVPGKEREPSYAGMVRFRFDGRGRYALLSTRLPGFPWHWLEYSPHADFGPQRFRFLVVRILIDRLRTVPVNRLSRRQKPRDAAFVRLPGSARLRQPIKPLPSALRRLARQ</sequence>
<keyword evidence="2" id="KW-1185">Reference proteome</keyword>
<evidence type="ECO:0000313" key="2">
    <source>
        <dbReference type="Proteomes" id="UP001431656"/>
    </source>
</evidence>
<name>A0AAN0K725_9ACTN</name>
<reference evidence="1" key="1">
    <citation type="journal article" date="2024" name="Int. J. Syst. Evol. Microbiol.">
        <title>Brooklawnia propionicigenes sp. nov., a facultatively anaerobic, propionate-producing bacterium isolated from a methanogenic reactor treating waste from cattle farms.</title>
        <authorList>
            <person name="Akita Y."/>
            <person name="Ueki A."/>
            <person name="Tonouchi A."/>
            <person name="Sugawara Y."/>
            <person name="Honma S."/>
            <person name="Kaku N."/>
            <person name="Ueki K."/>
        </authorList>
    </citation>
    <scope>NUCLEOTIDE SEQUENCE</scope>
    <source>
        <strain evidence="1">SH051</strain>
    </source>
</reference>
<dbReference type="KEGG" id="broo:brsh051_17810"/>
<dbReference type="AlphaFoldDB" id="A0AAN0K725"/>
<dbReference type="EMBL" id="AP028056">
    <property type="protein sequence ID" value="BEH02500.1"/>
    <property type="molecule type" value="Genomic_DNA"/>
</dbReference>
<accession>A0AAN0K725</accession>
<gene>
    <name evidence="1" type="ORF">brsh051_17810</name>
</gene>
<organism evidence="1 2">
    <name type="scientific">Brooklawnia propionicigenes</name>
    <dbReference type="NCBI Taxonomy" id="3041175"/>
    <lineage>
        <taxon>Bacteria</taxon>
        <taxon>Bacillati</taxon>
        <taxon>Actinomycetota</taxon>
        <taxon>Actinomycetes</taxon>
        <taxon>Propionibacteriales</taxon>
        <taxon>Propionibacteriaceae</taxon>
        <taxon>Brooklawnia</taxon>
    </lineage>
</organism>